<name>A0A653DWS5_CALMS</name>
<evidence type="ECO:0000313" key="2">
    <source>
        <dbReference type="Proteomes" id="UP000410492"/>
    </source>
</evidence>
<dbReference type="Proteomes" id="UP000410492">
    <property type="component" value="Unassembled WGS sequence"/>
</dbReference>
<organism evidence="1 2">
    <name type="scientific">Callosobruchus maculatus</name>
    <name type="common">Southern cowpea weevil</name>
    <name type="synonym">Pulse bruchid</name>
    <dbReference type="NCBI Taxonomy" id="64391"/>
    <lineage>
        <taxon>Eukaryota</taxon>
        <taxon>Metazoa</taxon>
        <taxon>Ecdysozoa</taxon>
        <taxon>Arthropoda</taxon>
        <taxon>Hexapoda</taxon>
        <taxon>Insecta</taxon>
        <taxon>Pterygota</taxon>
        <taxon>Neoptera</taxon>
        <taxon>Endopterygota</taxon>
        <taxon>Coleoptera</taxon>
        <taxon>Polyphaga</taxon>
        <taxon>Cucujiformia</taxon>
        <taxon>Chrysomeloidea</taxon>
        <taxon>Chrysomelidae</taxon>
        <taxon>Bruchinae</taxon>
        <taxon>Bruchini</taxon>
        <taxon>Callosobruchus</taxon>
    </lineage>
</organism>
<keyword evidence="2" id="KW-1185">Reference proteome</keyword>
<dbReference type="EMBL" id="CAACVG010015627">
    <property type="protein sequence ID" value="VEN64634.1"/>
    <property type="molecule type" value="Genomic_DNA"/>
</dbReference>
<sequence>MTNVNKIRVVVLGSSRVGKSAKYDSRARSALAQECSDGQQRIACLKKVILFWVPRQIDVPDNERPDGLARLDAGRSCLDSEPMAMLRISRRQVNVALNDWACKELAKGWLERDDCRQTKRFIAGPDKG</sequence>
<gene>
    <name evidence="1" type="ORF">CALMAC_LOCUS21117</name>
</gene>
<evidence type="ECO:0000313" key="1">
    <source>
        <dbReference type="EMBL" id="VEN64634.1"/>
    </source>
</evidence>
<dbReference type="AlphaFoldDB" id="A0A653DWS5"/>
<dbReference type="OrthoDB" id="6782169at2759"/>
<reference evidence="1 2" key="1">
    <citation type="submission" date="2019-01" db="EMBL/GenBank/DDBJ databases">
        <authorList>
            <person name="Sayadi A."/>
        </authorList>
    </citation>
    <scope>NUCLEOTIDE SEQUENCE [LARGE SCALE GENOMIC DNA]</scope>
</reference>
<protein>
    <submittedName>
        <fullName evidence="1">Uncharacterized protein</fullName>
    </submittedName>
</protein>
<accession>A0A653DWS5</accession>
<proteinExistence type="predicted"/>